<organism evidence="2">
    <name type="scientific">marine metagenome</name>
    <dbReference type="NCBI Taxonomy" id="408172"/>
    <lineage>
        <taxon>unclassified sequences</taxon>
        <taxon>metagenomes</taxon>
        <taxon>ecological metagenomes</taxon>
    </lineage>
</organism>
<feature type="non-terminal residue" evidence="2">
    <location>
        <position position="99"/>
    </location>
</feature>
<keyword evidence="1" id="KW-0472">Membrane</keyword>
<dbReference type="EMBL" id="UINC01077583">
    <property type="protein sequence ID" value="SVC17837.1"/>
    <property type="molecule type" value="Genomic_DNA"/>
</dbReference>
<dbReference type="AlphaFoldDB" id="A0A382K443"/>
<proteinExistence type="predicted"/>
<keyword evidence="1" id="KW-1133">Transmembrane helix</keyword>
<protein>
    <submittedName>
        <fullName evidence="2">Uncharacterized protein</fullName>
    </submittedName>
</protein>
<keyword evidence="1" id="KW-0812">Transmembrane</keyword>
<evidence type="ECO:0000313" key="2">
    <source>
        <dbReference type="EMBL" id="SVC17837.1"/>
    </source>
</evidence>
<evidence type="ECO:0000256" key="1">
    <source>
        <dbReference type="SAM" id="Phobius"/>
    </source>
</evidence>
<accession>A0A382K443</accession>
<reference evidence="2" key="1">
    <citation type="submission" date="2018-05" db="EMBL/GenBank/DDBJ databases">
        <authorList>
            <person name="Lanie J.A."/>
            <person name="Ng W.-L."/>
            <person name="Kazmierczak K.M."/>
            <person name="Andrzejewski T.M."/>
            <person name="Davidsen T.M."/>
            <person name="Wayne K.J."/>
            <person name="Tettelin H."/>
            <person name="Glass J.I."/>
            <person name="Rusch D."/>
            <person name="Podicherti R."/>
            <person name="Tsui H.-C.T."/>
            <person name="Winkler M.E."/>
        </authorList>
    </citation>
    <scope>NUCLEOTIDE SEQUENCE</scope>
</reference>
<sequence length="99" mass="11227">MSQKSYYSEKKQSILFLGLILSLGLGIRFYYFPIDIPIVTDGFFSFVYATKTVFEGGLPIGYAVTNTGWSNFLSLFFVFADTTDPLRLMDIQRTLSIVL</sequence>
<feature type="transmembrane region" description="Helical" evidence="1">
    <location>
        <begin position="12"/>
        <end position="31"/>
    </location>
</feature>
<name>A0A382K443_9ZZZZ</name>
<gene>
    <name evidence="2" type="ORF">METZ01_LOCUS270691</name>
</gene>